<gene>
    <name evidence="2" type="ORF">DESUT3_04680</name>
</gene>
<dbReference type="EMBL" id="AP024355">
    <property type="protein sequence ID" value="BCR03399.1"/>
    <property type="molecule type" value="Genomic_DNA"/>
</dbReference>
<dbReference type="InterPro" id="IPR051207">
    <property type="entry name" value="ComplexI_NDUFA9_subunit"/>
</dbReference>
<feature type="domain" description="NAD(P)-binding" evidence="1">
    <location>
        <begin position="12"/>
        <end position="151"/>
    </location>
</feature>
<evidence type="ECO:0000259" key="1">
    <source>
        <dbReference type="Pfam" id="PF13460"/>
    </source>
</evidence>
<evidence type="ECO:0000313" key="3">
    <source>
        <dbReference type="Proteomes" id="UP001319827"/>
    </source>
</evidence>
<dbReference type="Gene3D" id="3.40.50.720">
    <property type="entry name" value="NAD(P)-binding Rossmann-like Domain"/>
    <property type="match status" value="1"/>
</dbReference>
<accession>A0ABM8HS02</accession>
<dbReference type="InterPro" id="IPR036291">
    <property type="entry name" value="NAD(P)-bd_dom_sf"/>
</dbReference>
<proteinExistence type="predicted"/>
<evidence type="ECO:0000313" key="2">
    <source>
        <dbReference type="EMBL" id="BCR03399.1"/>
    </source>
</evidence>
<dbReference type="SUPFAM" id="SSF51735">
    <property type="entry name" value="NAD(P)-binding Rossmann-fold domains"/>
    <property type="match status" value="1"/>
</dbReference>
<name>A0ABM8HS02_9BACT</name>
<dbReference type="Pfam" id="PF13460">
    <property type="entry name" value="NAD_binding_10"/>
    <property type="match status" value="1"/>
</dbReference>
<reference evidence="2 3" key="2">
    <citation type="journal article" date="2021" name="Int. J. Syst. Evol. Microbiol.">
        <title>Isolation and Polyphasic Characterization of Desulfuromonas versatilis sp. Nov., an Electrogenic Bacteria Capable of Versatile Metabolism Isolated from a Graphene Oxide-Reducing Enrichment Culture.</title>
        <authorList>
            <person name="Xie L."/>
            <person name="Yoshida N."/>
            <person name="Ishii S."/>
            <person name="Meng L."/>
        </authorList>
    </citation>
    <scope>NUCLEOTIDE SEQUENCE [LARGE SCALE GENOMIC DNA]</scope>
    <source>
        <strain evidence="2 3">NIT-T3</strain>
    </source>
</reference>
<protein>
    <submittedName>
        <fullName evidence="2">3-beta-hydroxy-Delta(5)-steroid dehydrogenase</fullName>
    </submittedName>
</protein>
<dbReference type="InterPro" id="IPR016040">
    <property type="entry name" value="NAD(P)-bd_dom"/>
</dbReference>
<reference evidence="2 3" key="1">
    <citation type="journal article" date="2016" name="C (Basel)">
        <title>Selective Growth of and Electricity Production by Marine Exoelectrogenic Bacteria in Self-Aggregated Hydrogel of Microbially Reduced Graphene Oxide.</title>
        <authorList>
            <person name="Yoshida N."/>
            <person name="Goto Y."/>
            <person name="Miyata Y."/>
        </authorList>
    </citation>
    <scope>NUCLEOTIDE SEQUENCE [LARGE SCALE GENOMIC DNA]</scope>
    <source>
        <strain evidence="2 3">NIT-T3</strain>
    </source>
</reference>
<dbReference type="Proteomes" id="UP001319827">
    <property type="component" value="Chromosome"/>
</dbReference>
<dbReference type="PANTHER" id="PTHR12126">
    <property type="entry name" value="NADH-UBIQUINONE OXIDOREDUCTASE 39 KDA SUBUNIT-RELATED"/>
    <property type="match status" value="1"/>
</dbReference>
<organism evidence="2 3">
    <name type="scientific">Desulfuromonas versatilis</name>
    <dbReference type="NCBI Taxonomy" id="2802975"/>
    <lineage>
        <taxon>Bacteria</taxon>
        <taxon>Pseudomonadati</taxon>
        <taxon>Thermodesulfobacteriota</taxon>
        <taxon>Desulfuromonadia</taxon>
        <taxon>Desulfuromonadales</taxon>
        <taxon>Desulfuromonadaceae</taxon>
        <taxon>Desulfuromonas</taxon>
    </lineage>
</organism>
<keyword evidence="3" id="KW-1185">Reference proteome</keyword>
<dbReference type="PANTHER" id="PTHR12126:SF11">
    <property type="entry name" value="NADH DEHYDROGENASE [UBIQUINONE] 1 ALPHA SUBCOMPLEX SUBUNIT 9, MITOCHONDRIAL"/>
    <property type="match status" value="1"/>
</dbReference>
<sequence>MAADTGLNVVTGAYSFTGRYIARRLLADGFKVKTLTGHPVTESPFSNDIPAAPFNFDDPAALAASLEGAEVLYNTYWIRLEYGEMTFAQAVANTRSLVRAAREVSVRHIVHLSAANASPDSPHPYFQAKAQAEQAVLESGIPCAILRPTILFGREAPFFNNLAWMLRKLPFFALPGDGSYPLQPVYVDDIAELAVRAGHRRQSVELVAGGPETFSFEQMVRLVARRIGSRSRLVHMPPTRILRLGGLVGGLVEDVPVTRREIDVLVSGLLATDAPAAGHTLFTVWLEQNADTLGICYQSELARHYR</sequence>
<dbReference type="RefSeq" id="WP_221250874.1">
    <property type="nucleotide sequence ID" value="NZ_AP024355.1"/>
</dbReference>